<accession>A0A3M8DB74</accession>
<gene>
    <name evidence="3" type="ORF">EDM56_20605</name>
</gene>
<protein>
    <submittedName>
        <fullName evidence="3">SDR family oxidoreductase</fullName>
    </submittedName>
</protein>
<dbReference type="NCBIfam" id="NF005559">
    <property type="entry name" value="PRK07231.1"/>
    <property type="match status" value="1"/>
</dbReference>
<reference evidence="3 4" key="1">
    <citation type="submission" date="2018-10" db="EMBL/GenBank/DDBJ databases">
        <title>Phylogenomics of Brevibacillus.</title>
        <authorList>
            <person name="Dunlap C."/>
        </authorList>
    </citation>
    <scope>NUCLEOTIDE SEQUENCE [LARGE SCALE GENOMIC DNA]</scope>
    <source>
        <strain evidence="3 4">JCM 15716</strain>
    </source>
</reference>
<dbReference type="RefSeq" id="WP_122919800.1">
    <property type="nucleotide sequence ID" value="NZ_RHHQ01000017.1"/>
</dbReference>
<dbReference type="InterPro" id="IPR020904">
    <property type="entry name" value="Sc_DH/Rdtase_CS"/>
</dbReference>
<evidence type="ECO:0000256" key="2">
    <source>
        <dbReference type="ARBA" id="ARBA00023002"/>
    </source>
</evidence>
<dbReference type="PANTHER" id="PTHR24321:SF8">
    <property type="entry name" value="ESTRADIOL 17-BETA-DEHYDROGENASE 8-RELATED"/>
    <property type="match status" value="1"/>
</dbReference>
<dbReference type="OrthoDB" id="286404at2"/>
<dbReference type="GO" id="GO:0008206">
    <property type="term" value="P:bile acid metabolic process"/>
    <property type="evidence" value="ECO:0007669"/>
    <property type="project" value="UniProtKB-ARBA"/>
</dbReference>
<dbReference type="PRINTS" id="PR00080">
    <property type="entry name" value="SDRFAMILY"/>
</dbReference>
<dbReference type="InterPro" id="IPR036291">
    <property type="entry name" value="NAD(P)-bd_dom_sf"/>
</dbReference>
<evidence type="ECO:0000313" key="3">
    <source>
        <dbReference type="EMBL" id="RNB84517.1"/>
    </source>
</evidence>
<keyword evidence="2" id="KW-0560">Oxidoreductase</keyword>
<proteinExistence type="inferred from homology"/>
<keyword evidence="4" id="KW-1185">Reference proteome</keyword>
<comment type="caution">
    <text evidence="3">The sequence shown here is derived from an EMBL/GenBank/DDBJ whole genome shotgun (WGS) entry which is preliminary data.</text>
</comment>
<dbReference type="InterPro" id="IPR002347">
    <property type="entry name" value="SDR_fam"/>
</dbReference>
<evidence type="ECO:0000313" key="4">
    <source>
        <dbReference type="Proteomes" id="UP000271031"/>
    </source>
</evidence>
<dbReference type="FunFam" id="3.40.50.720:FF:000084">
    <property type="entry name" value="Short-chain dehydrogenase reductase"/>
    <property type="match status" value="1"/>
</dbReference>
<dbReference type="AlphaFoldDB" id="A0A3M8DB74"/>
<dbReference type="EMBL" id="RHHQ01000017">
    <property type="protein sequence ID" value="RNB84517.1"/>
    <property type="molecule type" value="Genomic_DNA"/>
</dbReference>
<dbReference type="Gene3D" id="3.40.50.720">
    <property type="entry name" value="NAD(P)-binding Rossmann-like Domain"/>
    <property type="match status" value="1"/>
</dbReference>
<dbReference type="PRINTS" id="PR00081">
    <property type="entry name" value="GDHRDH"/>
</dbReference>
<name>A0A3M8DB74_9BACL</name>
<dbReference type="PROSITE" id="PS00061">
    <property type="entry name" value="ADH_SHORT"/>
    <property type="match status" value="1"/>
</dbReference>
<dbReference type="PANTHER" id="PTHR24321">
    <property type="entry name" value="DEHYDROGENASES, SHORT CHAIN"/>
    <property type="match status" value="1"/>
</dbReference>
<organism evidence="3 4">
    <name type="scientific">Brevibacillus fluminis</name>
    <dbReference type="NCBI Taxonomy" id="511487"/>
    <lineage>
        <taxon>Bacteria</taxon>
        <taxon>Bacillati</taxon>
        <taxon>Bacillota</taxon>
        <taxon>Bacilli</taxon>
        <taxon>Bacillales</taxon>
        <taxon>Paenibacillaceae</taxon>
        <taxon>Brevibacillus</taxon>
    </lineage>
</organism>
<dbReference type="SUPFAM" id="SSF51735">
    <property type="entry name" value="NAD(P)-binding Rossmann-fold domains"/>
    <property type="match status" value="1"/>
</dbReference>
<dbReference type="Pfam" id="PF13561">
    <property type="entry name" value="adh_short_C2"/>
    <property type="match status" value="1"/>
</dbReference>
<comment type="similarity">
    <text evidence="1">Belongs to the short-chain dehydrogenases/reductases (SDR) family.</text>
</comment>
<evidence type="ECO:0000256" key="1">
    <source>
        <dbReference type="ARBA" id="ARBA00006484"/>
    </source>
</evidence>
<sequence length="252" mass="26643">MLLQDKVAIITGGGSGMGKAMCQLFSRQGAKVVVADLNAEAAEATRQELPGDALAVAVNVADEAMVRNLVEETVRVFGRVDILANNAGVPMSFLPIEELTVERWDTIMNVNTKSIFLTSKYVVPIMKQQGGGVILNTASIASIRARPGLHAYCASKGAAVILSKALAIELAPYKIRVNAINPGPADTPMLSKFMNGDQADIERDTKEIFIDSVPLGSLISPEDIANAALYLASDMGKMVTGEVLNVDGGRGI</sequence>
<dbReference type="GO" id="GO:0016491">
    <property type="term" value="F:oxidoreductase activity"/>
    <property type="evidence" value="ECO:0007669"/>
    <property type="project" value="UniProtKB-KW"/>
</dbReference>
<dbReference type="Proteomes" id="UP000271031">
    <property type="component" value="Unassembled WGS sequence"/>
</dbReference>